<protein>
    <submittedName>
        <fullName evidence="2">Uncharacterized protein YdaT</fullName>
    </submittedName>
</protein>
<evidence type="ECO:0000256" key="1">
    <source>
        <dbReference type="SAM" id="MobiDB-lite"/>
    </source>
</evidence>
<accession>A0ABV2JCW1</accession>
<organism evidence="2 3">
    <name type="scientific">Peptoniphilus olsenii</name>
    <dbReference type="NCBI Taxonomy" id="411570"/>
    <lineage>
        <taxon>Bacteria</taxon>
        <taxon>Bacillati</taxon>
        <taxon>Bacillota</taxon>
        <taxon>Tissierellia</taxon>
        <taxon>Tissierellales</taxon>
        <taxon>Peptoniphilaceae</taxon>
        <taxon>Peptoniphilus</taxon>
    </lineage>
</organism>
<dbReference type="Pfam" id="PF09954">
    <property type="entry name" value="DUF2188"/>
    <property type="match status" value="1"/>
</dbReference>
<sequence length="139" mass="16126">MPYTKKDYPDSMKNLDETVRIKAIDILNAMLKDGYEERKAIPISISQAKEWHKDASNKEKSDAKKEDVTKHKKSKNSSAKLQDADVIVEYVKDKEKWRVISKGAKRADSLHDKKTDAVKRAKEIMKYRNSELMVKNKNE</sequence>
<feature type="region of interest" description="Disordered" evidence="1">
    <location>
        <begin position="49"/>
        <end position="80"/>
    </location>
</feature>
<dbReference type="InterPro" id="IPR018691">
    <property type="entry name" value="DUF2188"/>
</dbReference>
<evidence type="ECO:0000313" key="3">
    <source>
        <dbReference type="Proteomes" id="UP001549162"/>
    </source>
</evidence>
<feature type="compositionally biased region" description="Basic and acidic residues" evidence="1">
    <location>
        <begin position="49"/>
        <end position="69"/>
    </location>
</feature>
<name>A0ABV2JCW1_9FIRM</name>
<comment type="caution">
    <text evidence="2">The sequence shown here is derived from an EMBL/GenBank/DDBJ whole genome shotgun (WGS) entry which is preliminary data.</text>
</comment>
<gene>
    <name evidence="2" type="ORF">ABID14_001253</name>
</gene>
<reference evidence="2 3" key="1">
    <citation type="submission" date="2024-06" db="EMBL/GenBank/DDBJ databases">
        <title>Genomic Encyclopedia of Type Strains, Phase IV (KMG-IV): sequencing the most valuable type-strain genomes for metagenomic binning, comparative biology and taxonomic classification.</title>
        <authorList>
            <person name="Goeker M."/>
        </authorList>
    </citation>
    <scope>NUCLEOTIDE SEQUENCE [LARGE SCALE GENOMIC DNA]</scope>
    <source>
        <strain evidence="2 3">DSM 21460</strain>
    </source>
</reference>
<evidence type="ECO:0000313" key="2">
    <source>
        <dbReference type="EMBL" id="MET3617619.1"/>
    </source>
</evidence>
<dbReference type="Proteomes" id="UP001549162">
    <property type="component" value="Unassembled WGS sequence"/>
</dbReference>
<proteinExistence type="predicted"/>
<dbReference type="RefSeq" id="WP_354368243.1">
    <property type="nucleotide sequence ID" value="NZ_JBEPMA010000006.1"/>
</dbReference>
<keyword evidence="3" id="KW-1185">Reference proteome</keyword>
<dbReference type="EMBL" id="JBEPMA010000006">
    <property type="protein sequence ID" value="MET3617619.1"/>
    <property type="molecule type" value="Genomic_DNA"/>
</dbReference>